<dbReference type="PANTHER" id="PTHR37210:SF2">
    <property type="entry name" value="PROTEIN CHLOROPLAST VESICULATION"/>
    <property type="match status" value="1"/>
</dbReference>
<evidence type="ECO:0000313" key="1">
    <source>
        <dbReference type="EMBL" id="MBA4636201.1"/>
    </source>
</evidence>
<reference evidence="1" key="2">
    <citation type="submission" date="2020-07" db="EMBL/GenBank/DDBJ databases">
        <authorList>
            <person name="Vera ALvarez R."/>
            <person name="Arias-Moreno D.M."/>
            <person name="Jimenez-Jacinto V."/>
            <person name="Jimenez-Bremont J.F."/>
            <person name="Swaminathan K."/>
            <person name="Moose S.P."/>
            <person name="Guerrero-Gonzalez M.L."/>
            <person name="Marino-Ramirez L."/>
            <person name="Landsman D."/>
            <person name="Rodriguez-Kessler M."/>
            <person name="Delgado-Sanchez P."/>
        </authorList>
    </citation>
    <scope>NUCLEOTIDE SEQUENCE</scope>
    <source>
        <tissue evidence="1">Cladode</tissue>
    </source>
</reference>
<protein>
    <submittedName>
        <fullName evidence="1">Uncharacterized protein</fullName>
    </submittedName>
</protein>
<organism evidence="1">
    <name type="scientific">Opuntia streptacantha</name>
    <name type="common">Prickly pear cactus</name>
    <name type="synonym">Opuntia cardona</name>
    <dbReference type="NCBI Taxonomy" id="393608"/>
    <lineage>
        <taxon>Eukaryota</taxon>
        <taxon>Viridiplantae</taxon>
        <taxon>Streptophyta</taxon>
        <taxon>Embryophyta</taxon>
        <taxon>Tracheophyta</taxon>
        <taxon>Spermatophyta</taxon>
        <taxon>Magnoliopsida</taxon>
        <taxon>eudicotyledons</taxon>
        <taxon>Gunneridae</taxon>
        <taxon>Pentapetalae</taxon>
        <taxon>Caryophyllales</taxon>
        <taxon>Cactineae</taxon>
        <taxon>Cactaceae</taxon>
        <taxon>Opuntioideae</taxon>
        <taxon>Opuntia</taxon>
    </lineage>
</organism>
<sequence length="160" mass="17652">MGVSPCCCLKPLPTCPPLHPPSSPPFCSRGTNLAPRKCDGRSSWRTNQMVGLACSMIISLEMVDPISNIVPKAGYSMASELARESQMTLQNDNDKTVRVGKWSERRVCPPWHLNSLETIVPENLPRPSAHRKWERVSYSSQLAPSVKSSVIPTNTSCFSL</sequence>
<dbReference type="AlphaFoldDB" id="A0A7C9D7Z2"/>
<name>A0A7C9D7Z2_OPUST</name>
<dbReference type="EMBL" id="GISG01098908">
    <property type="protein sequence ID" value="MBA4636201.1"/>
    <property type="molecule type" value="Transcribed_RNA"/>
</dbReference>
<reference evidence="1" key="1">
    <citation type="journal article" date="2013" name="J. Plant Res.">
        <title>Effect of fungi and light on seed germination of three Opuntia species from semiarid lands of central Mexico.</title>
        <authorList>
            <person name="Delgado-Sanchez P."/>
            <person name="Jimenez-Bremont J.F."/>
            <person name="Guerrero-Gonzalez Mde L."/>
            <person name="Flores J."/>
        </authorList>
    </citation>
    <scope>NUCLEOTIDE SEQUENCE</scope>
    <source>
        <tissue evidence="1">Cladode</tissue>
    </source>
</reference>
<dbReference type="PANTHER" id="PTHR37210">
    <property type="entry name" value="EXPRESSED PROTEIN"/>
    <property type="match status" value="1"/>
</dbReference>
<proteinExistence type="predicted"/>
<dbReference type="InterPro" id="IPR053350">
    <property type="entry name" value="CV_Inducer"/>
</dbReference>
<accession>A0A7C9D7Z2</accession>